<sequence length="135" mass="15545">MEFRDNEAIYLQIAGYVSEKILRQQWPPDDKIPSVRDLASELQVNPNTVMRTYEYLQNQGVVYNKRGIGFFVAPDAGANVKQMRRARFLEQELPEVFKTIFLLDISLEELEQRYTEFKAAQTAPLPISTVTSNGQ</sequence>
<dbReference type="Pfam" id="PF00392">
    <property type="entry name" value="GntR"/>
    <property type="match status" value="1"/>
</dbReference>
<evidence type="ECO:0000256" key="2">
    <source>
        <dbReference type="ARBA" id="ARBA00023125"/>
    </source>
</evidence>
<keyword evidence="6" id="KW-1185">Reference proteome</keyword>
<keyword evidence="3" id="KW-0804">Transcription</keyword>
<keyword evidence="2" id="KW-0238">DNA-binding</keyword>
<protein>
    <submittedName>
        <fullName evidence="5">GntR family transcriptional regulator</fullName>
    </submittedName>
</protein>
<dbReference type="PANTHER" id="PTHR38445:SF10">
    <property type="entry name" value="GNTR-FAMILY TRANSCRIPTIONAL REGULATOR"/>
    <property type="match status" value="1"/>
</dbReference>
<evidence type="ECO:0000256" key="1">
    <source>
        <dbReference type="ARBA" id="ARBA00023015"/>
    </source>
</evidence>
<dbReference type="EMBL" id="JAUQSX010000005">
    <property type="protein sequence ID" value="MDO7846947.1"/>
    <property type="molecule type" value="Genomic_DNA"/>
</dbReference>
<dbReference type="InterPro" id="IPR036390">
    <property type="entry name" value="WH_DNA-bd_sf"/>
</dbReference>
<dbReference type="PROSITE" id="PS50949">
    <property type="entry name" value="HTH_GNTR"/>
    <property type="match status" value="1"/>
</dbReference>
<dbReference type="Gene3D" id="1.10.10.10">
    <property type="entry name" value="Winged helix-like DNA-binding domain superfamily/Winged helix DNA-binding domain"/>
    <property type="match status" value="1"/>
</dbReference>
<feature type="domain" description="HTH gntR-type" evidence="4">
    <location>
        <begin position="7"/>
        <end position="75"/>
    </location>
</feature>
<comment type="caution">
    <text evidence="5">The sequence shown here is derived from an EMBL/GenBank/DDBJ whole genome shotgun (WGS) entry which is preliminary data.</text>
</comment>
<dbReference type="InterPro" id="IPR036388">
    <property type="entry name" value="WH-like_DNA-bd_sf"/>
</dbReference>
<dbReference type="PANTHER" id="PTHR38445">
    <property type="entry name" value="HTH-TYPE TRANSCRIPTIONAL REPRESSOR YTRA"/>
    <property type="match status" value="1"/>
</dbReference>
<evidence type="ECO:0000256" key="3">
    <source>
        <dbReference type="ARBA" id="ARBA00023163"/>
    </source>
</evidence>
<evidence type="ECO:0000313" key="6">
    <source>
        <dbReference type="Proteomes" id="UP001167796"/>
    </source>
</evidence>
<evidence type="ECO:0000259" key="4">
    <source>
        <dbReference type="PROSITE" id="PS50949"/>
    </source>
</evidence>
<name>A0ABT9AC14_9BACT</name>
<dbReference type="SUPFAM" id="SSF46785">
    <property type="entry name" value="Winged helix' DNA-binding domain"/>
    <property type="match status" value="1"/>
</dbReference>
<proteinExistence type="predicted"/>
<dbReference type="Gene3D" id="1.10.287.100">
    <property type="match status" value="1"/>
</dbReference>
<gene>
    <name evidence="5" type="ORF">Q5H92_11305</name>
</gene>
<dbReference type="SMART" id="SM00345">
    <property type="entry name" value="HTH_GNTR"/>
    <property type="match status" value="1"/>
</dbReference>
<dbReference type="RefSeq" id="WP_305011630.1">
    <property type="nucleotide sequence ID" value="NZ_JAUQSX010000005.1"/>
</dbReference>
<organism evidence="5 6">
    <name type="scientific">Hymenobacter mellowenesis</name>
    <dbReference type="NCBI Taxonomy" id="3063995"/>
    <lineage>
        <taxon>Bacteria</taxon>
        <taxon>Pseudomonadati</taxon>
        <taxon>Bacteroidota</taxon>
        <taxon>Cytophagia</taxon>
        <taxon>Cytophagales</taxon>
        <taxon>Hymenobacteraceae</taxon>
        <taxon>Hymenobacter</taxon>
    </lineage>
</organism>
<keyword evidence="1" id="KW-0805">Transcription regulation</keyword>
<dbReference type="Proteomes" id="UP001167796">
    <property type="component" value="Unassembled WGS sequence"/>
</dbReference>
<reference evidence="5" key="1">
    <citation type="submission" date="2023-07" db="EMBL/GenBank/DDBJ databases">
        <authorList>
            <person name="Kim M.K."/>
        </authorList>
    </citation>
    <scope>NUCLEOTIDE SEQUENCE</scope>
    <source>
        <strain evidence="5">M29</strain>
    </source>
</reference>
<dbReference type="InterPro" id="IPR000524">
    <property type="entry name" value="Tscrpt_reg_HTH_GntR"/>
</dbReference>
<evidence type="ECO:0000313" key="5">
    <source>
        <dbReference type="EMBL" id="MDO7846947.1"/>
    </source>
</evidence>
<dbReference type="CDD" id="cd07377">
    <property type="entry name" value="WHTH_GntR"/>
    <property type="match status" value="1"/>
</dbReference>
<accession>A0ABT9AC14</accession>